<evidence type="ECO:0000313" key="2">
    <source>
        <dbReference type="Proteomes" id="UP000828941"/>
    </source>
</evidence>
<proteinExistence type="predicted"/>
<reference evidence="1 2" key="1">
    <citation type="journal article" date="2022" name="DNA Res.">
        <title>Chromosomal-level genome assembly of the orchid tree Bauhinia variegata (Leguminosae; Cercidoideae) supports the allotetraploid origin hypothesis of Bauhinia.</title>
        <authorList>
            <person name="Zhong Y."/>
            <person name="Chen Y."/>
            <person name="Zheng D."/>
            <person name="Pang J."/>
            <person name="Liu Y."/>
            <person name="Luo S."/>
            <person name="Meng S."/>
            <person name="Qian L."/>
            <person name="Wei D."/>
            <person name="Dai S."/>
            <person name="Zhou R."/>
        </authorList>
    </citation>
    <scope>NUCLEOTIDE SEQUENCE [LARGE SCALE GENOMIC DNA]</scope>
    <source>
        <strain evidence="1">BV-YZ2020</strain>
    </source>
</reference>
<name>A0ACB9ME44_BAUVA</name>
<sequence>MWLSTYYAYKLGNSNDLDLFLTITIIKNALIILASHQIPSNQKFERKPFLCYRPRRFPVAWLHFGDFTFWFWVLDRGFVLDLLILLPDLDQWMLHFEINKGILVGQSKLRRTMTEEKDGGCILRFQTSVIFTLCDSSLEMG</sequence>
<dbReference type="EMBL" id="CM039434">
    <property type="protein sequence ID" value="KAI4322390.1"/>
    <property type="molecule type" value="Genomic_DNA"/>
</dbReference>
<gene>
    <name evidence="1" type="ORF">L6164_022092</name>
</gene>
<organism evidence="1 2">
    <name type="scientific">Bauhinia variegata</name>
    <name type="common">Purple orchid tree</name>
    <name type="synonym">Phanera variegata</name>
    <dbReference type="NCBI Taxonomy" id="167791"/>
    <lineage>
        <taxon>Eukaryota</taxon>
        <taxon>Viridiplantae</taxon>
        <taxon>Streptophyta</taxon>
        <taxon>Embryophyta</taxon>
        <taxon>Tracheophyta</taxon>
        <taxon>Spermatophyta</taxon>
        <taxon>Magnoliopsida</taxon>
        <taxon>eudicotyledons</taxon>
        <taxon>Gunneridae</taxon>
        <taxon>Pentapetalae</taxon>
        <taxon>rosids</taxon>
        <taxon>fabids</taxon>
        <taxon>Fabales</taxon>
        <taxon>Fabaceae</taxon>
        <taxon>Cercidoideae</taxon>
        <taxon>Cercideae</taxon>
        <taxon>Bauhiniinae</taxon>
        <taxon>Bauhinia</taxon>
    </lineage>
</organism>
<keyword evidence="2" id="KW-1185">Reference proteome</keyword>
<dbReference type="Proteomes" id="UP000828941">
    <property type="component" value="Chromosome 9"/>
</dbReference>
<evidence type="ECO:0000313" key="1">
    <source>
        <dbReference type="EMBL" id="KAI4322390.1"/>
    </source>
</evidence>
<protein>
    <submittedName>
        <fullName evidence="1">Uncharacterized protein</fullName>
    </submittedName>
</protein>
<accession>A0ACB9ME44</accession>
<comment type="caution">
    <text evidence="1">The sequence shown here is derived from an EMBL/GenBank/DDBJ whole genome shotgun (WGS) entry which is preliminary data.</text>
</comment>